<dbReference type="InterPro" id="IPR029052">
    <property type="entry name" value="Metallo-depent_PP-like"/>
</dbReference>
<gene>
    <name evidence="5" type="ORF">AN217_11360</name>
</gene>
<evidence type="ECO:0000259" key="4">
    <source>
        <dbReference type="Pfam" id="PF09992"/>
    </source>
</evidence>
<accession>A0A1E7K2Z8</accession>
<feature type="chain" id="PRO_5009196218" evidence="2">
    <location>
        <begin position="20"/>
        <end position="1133"/>
    </location>
</feature>
<evidence type="ECO:0000259" key="3">
    <source>
        <dbReference type="Pfam" id="PF00149"/>
    </source>
</evidence>
<reference evidence="5 6" key="1">
    <citation type="journal article" date="2016" name="Front. Microbiol.">
        <title>Comparative Genomics Analysis of Streptomyces Species Reveals Their Adaptation to the Marine Environment and Their Diversity at the Genomic Level.</title>
        <authorList>
            <person name="Tian X."/>
            <person name="Zhang Z."/>
            <person name="Yang T."/>
            <person name="Chen M."/>
            <person name="Li J."/>
            <person name="Chen F."/>
            <person name="Yang J."/>
            <person name="Li W."/>
            <person name="Zhang B."/>
            <person name="Zhang Z."/>
            <person name="Wu J."/>
            <person name="Zhang C."/>
            <person name="Long L."/>
            <person name="Xiao J."/>
        </authorList>
    </citation>
    <scope>NUCLEOTIDE SEQUENCE [LARGE SCALE GENOMIC DNA]</scope>
    <source>
        <strain evidence="5 6">SCSIO M10379</strain>
    </source>
</reference>
<evidence type="ECO:0000313" key="6">
    <source>
        <dbReference type="Proteomes" id="UP000175829"/>
    </source>
</evidence>
<dbReference type="PANTHER" id="PTHR40446">
    <property type="entry name" value="N-ACETYLGLUCOSAMINE-1-PHOSPHODIESTER ALPHA-N-ACETYLGLUCOSAMINIDASE"/>
    <property type="match status" value="1"/>
</dbReference>
<dbReference type="InterPro" id="IPR018711">
    <property type="entry name" value="NAGPA"/>
</dbReference>
<feature type="signal peptide" evidence="2">
    <location>
        <begin position="1"/>
        <end position="19"/>
    </location>
</feature>
<dbReference type="EMBL" id="LJGV01000022">
    <property type="protein sequence ID" value="OEU98304.1"/>
    <property type="molecule type" value="Genomic_DNA"/>
</dbReference>
<name>A0A1E7K2Z8_9ACTN</name>
<dbReference type="Gene3D" id="3.60.21.10">
    <property type="match status" value="1"/>
</dbReference>
<dbReference type="AlphaFoldDB" id="A0A1E7K2Z8"/>
<feature type="domain" description="Phosphodiester glycosidase" evidence="4">
    <location>
        <begin position="224"/>
        <end position="401"/>
    </location>
</feature>
<dbReference type="Pfam" id="PF09992">
    <property type="entry name" value="NAGPA"/>
    <property type="match status" value="1"/>
</dbReference>
<organism evidence="5 6">
    <name type="scientific">Streptomyces qinglanensis</name>
    <dbReference type="NCBI Taxonomy" id="943816"/>
    <lineage>
        <taxon>Bacteria</taxon>
        <taxon>Bacillati</taxon>
        <taxon>Actinomycetota</taxon>
        <taxon>Actinomycetes</taxon>
        <taxon>Kitasatosporales</taxon>
        <taxon>Streptomycetaceae</taxon>
        <taxon>Streptomyces</taxon>
    </lineage>
</organism>
<dbReference type="Pfam" id="PF00149">
    <property type="entry name" value="Metallophos"/>
    <property type="match status" value="1"/>
</dbReference>
<feature type="domain" description="Calcineurin-like phosphoesterase" evidence="3">
    <location>
        <begin position="784"/>
        <end position="974"/>
    </location>
</feature>
<dbReference type="PANTHER" id="PTHR40446:SF2">
    <property type="entry name" value="N-ACETYLGLUCOSAMINE-1-PHOSPHODIESTER ALPHA-N-ACETYLGLUCOSAMINIDASE"/>
    <property type="match status" value="1"/>
</dbReference>
<dbReference type="SUPFAM" id="SSF56300">
    <property type="entry name" value="Metallo-dependent phosphatases"/>
    <property type="match status" value="1"/>
</dbReference>
<sequence length="1133" mass="118741">MATAAALLAGLLSAGPARAAAEQHTSRPAAAESAGDRAAPGPAGGGMELSRTTRPLAPGARLTSFDRLEPDSWLRADALTLDLGRARTGTSADYLSSGQVTERRTVGDLAAEHDPGPGRRTIAALNADFFDINETGAPLGPGVRDGKPVHSPAPGVSEAVGIGPDAAGRILDLYFEGTVTLPAGDVPLAGRDAAEVAEDGIGLYDADWGDADRALTVDQDPEVTEVAVRDGDVTSVARKPGRGAIPEGVNVLLGRGDGAERLAALHPGDPVEVAYRMRTDDGSPLPRTAVGGRGVLVEDGTPQNWDGRPNNTAAPRTAVGFSEDGGTMHVLTVDGRQAASGGVTLTELARMMKKLGAYNALNLDGGGSSTLLARKPGGTVLRLENAPSDGEQREVADALALTAPKGSGRLSGFWVETALDPREAATADTVPGGHPDRVFPGLTRSLTAAPYDETYGPAQGAPRPRWRAARPDVGRVDAQGVFRARRTGSTSVTARAGAAEGTTKLRVLGPLERVRATTDRVGLADGAADGSFGLVGYDAEGNSAPVEPADARLSYDHALFSVTADEDAADGRFTVRTRSGQESASGTVTVTVRGHTTRVAVTVGLREQPVADFGDASDWTFSAARATGSVAPEPSGKDGGGLELSYDFTRSTATRAAYANPPAEREIPGQPRSFTLWIRGDGSGAWPSLHLKDAAGTDQVLRGPLVEWRDWRQVTFEVPEGVAYPLTLHRFYLAETRPAAQYEGSVVLDELVARTPPDIDLPETGRPHDPLISTAADTAGRDWRFAVLSDAQFVARDPDSEAVRQARRTLREIRAARPDFLIVDGDLVDEGTPADLAFARTVLEEELGDAVDWYYVPGNHEVMGGSIDHFVQEFGPAQRTFDHRGTRFITLDTSSLTVRGGGFAQFQELRRQLDAAARDRGIDSVAVIEHVPPRDPTPARASRLTDRMEADLLEGWLADFRSRSGKGAALVAGHVGVFDASRVDGVPYLVNGNSAKAPAAPPGAGGFTGWSLLGVDQGRPRDGDWLSVQTRAHVDALLLDAPERLAVGGQATASATVRQGSGPAARRVPVGWPVSADWPGSPGLCVKGAVPRGRCVASYDPADGTLTGRRPGTVTLAVLVNGERAAQRVTVGR</sequence>
<dbReference type="Proteomes" id="UP000175829">
    <property type="component" value="Unassembled WGS sequence"/>
</dbReference>
<evidence type="ECO:0000256" key="2">
    <source>
        <dbReference type="SAM" id="SignalP"/>
    </source>
</evidence>
<evidence type="ECO:0000313" key="5">
    <source>
        <dbReference type="EMBL" id="OEU98304.1"/>
    </source>
</evidence>
<dbReference type="RefSeq" id="WP_069991585.1">
    <property type="nucleotide sequence ID" value="NZ_LJGV01000022.1"/>
</dbReference>
<feature type="region of interest" description="Disordered" evidence="1">
    <location>
        <begin position="19"/>
        <end position="57"/>
    </location>
</feature>
<comment type="caution">
    <text evidence="5">The sequence shown here is derived from an EMBL/GenBank/DDBJ whole genome shotgun (WGS) entry which is preliminary data.</text>
</comment>
<dbReference type="PATRIC" id="fig|943816.4.peg.1687"/>
<keyword evidence="2" id="KW-0732">Signal</keyword>
<dbReference type="GO" id="GO:0016787">
    <property type="term" value="F:hydrolase activity"/>
    <property type="evidence" value="ECO:0007669"/>
    <property type="project" value="InterPro"/>
</dbReference>
<protein>
    <submittedName>
        <fullName evidence="5">Multidrug transporter</fullName>
    </submittedName>
</protein>
<evidence type="ECO:0000256" key="1">
    <source>
        <dbReference type="SAM" id="MobiDB-lite"/>
    </source>
</evidence>
<proteinExistence type="predicted"/>
<dbReference type="InterPro" id="IPR004843">
    <property type="entry name" value="Calcineurin-like_PHP"/>
</dbReference>